<dbReference type="InterPro" id="IPR000238">
    <property type="entry name" value="RbfA"/>
</dbReference>
<evidence type="ECO:0000313" key="3">
    <source>
        <dbReference type="EMBL" id="AKA69903.1"/>
    </source>
</evidence>
<comment type="subcellular location">
    <subcellularLocation>
        <location evidence="2">Cytoplasm</location>
    </subcellularLocation>
</comment>
<dbReference type="EMBL" id="CP009933">
    <property type="protein sequence ID" value="AKA69903.1"/>
    <property type="molecule type" value="Genomic_DNA"/>
</dbReference>
<dbReference type="InterPro" id="IPR020053">
    <property type="entry name" value="Ribosome-bd_factorA_CS"/>
</dbReference>
<dbReference type="NCBIfam" id="TIGR00082">
    <property type="entry name" value="rbfA"/>
    <property type="match status" value="1"/>
</dbReference>
<name>A0A0E3M9U9_CLOSL</name>
<proteinExistence type="inferred from homology"/>
<protein>
    <recommendedName>
        <fullName evidence="2">Ribosome-binding factor A</fullName>
    </recommendedName>
</protein>
<dbReference type="PANTHER" id="PTHR33515">
    <property type="entry name" value="RIBOSOME-BINDING FACTOR A, CHLOROPLASTIC-RELATED"/>
    <property type="match status" value="1"/>
</dbReference>
<evidence type="ECO:0000313" key="4">
    <source>
        <dbReference type="Proteomes" id="UP000033115"/>
    </source>
</evidence>
<dbReference type="PANTHER" id="PTHR33515:SF1">
    <property type="entry name" value="RIBOSOME-BINDING FACTOR A, CHLOROPLASTIC-RELATED"/>
    <property type="match status" value="1"/>
</dbReference>
<dbReference type="SUPFAM" id="SSF89919">
    <property type="entry name" value="Ribosome-binding factor A, RbfA"/>
    <property type="match status" value="1"/>
</dbReference>
<keyword evidence="2" id="KW-0963">Cytoplasm</keyword>
<evidence type="ECO:0000256" key="1">
    <source>
        <dbReference type="ARBA" id="ARBA00022517"/>
    </source>
</evidence>
<dbReference type="HOGENOM" id="CLU_089475_6_3_9"/>
<comment type="subunit">
    <text evidence="2">Monomer. Binds 30S ribosomal subunits, but not 50S ribosomal subunits or 70S ribosomes.</text>
</comment>
<dbReference type="Proteomes" id="UP000033115">
    <property type="component" value="Chromosome"/>
</dbReference>
<dbReference type="RefSeq" id="WP_029161509.1">
    <property type="nucleotide sequence ID" value="NZ_CP009933.1"/>
</dbReference>
<dbReference type="GO" id="GO:0030490">
    <property type="term" value="P:maturation of SSU-rRNA"/>
    <property type="evidence" value="ECO:0007669"/>
    <property type="project" value="UniProtKB-UniRule"/>
</dbReference>
<reference evidence="3 4" key="1">
    <citation type="journal article" date="2015" name="J. Biotechnol.">
        <title>Complete genome sequence of a malodorant-producing acetogen, Clostridium scatologenes ATCC 25775(T).</title>
        <authorList>
            <person name="Zhu Z."/>
            <person name="Guo T."/>
            <person name="Zheng H."/>
            <person name="Song T."/>
            <person name="Ouyang P."/>
            <person name="Xie J."/>
        </authorList>
    </citation>
    <scope>NUCLEOTIDE SEQUENCE [LARGE SCALE GENOMIC DNA]</scope>
    <source>
        <strain evidence="3 4">ATCC 25775</strain>
    </source>
</reference>
<dbReference type="GO" id="GO:0043024">
    <property type="term" value="F:ribosomal small subunit binding"/>
    <property type="evidence" value="ECO:0007669"/>
    <property type="project" value="TreeGrafter"/>
</dbReference>
<dbReference type="PROSITE" id="PS01319">
    <property type="entry name" value="RBFA"/>
    <property type="match status" value="1"/>
</dbReference>
<sequence>MAKYRSGRINEEMKREISTIIQNDIKDPRLSAMISVTKVDVTKDLRYAKVYVSIFGNEDAKSSTFEALKGSAGFIRREIGHKINLRYTPEILIELDNTIEQGMHIDALLHKIKEKEHHDNE</sequence>
<dbReference type="InterPro" id="IPR015946">
    <property type="entry name" value="KH_dom-like_a/b"/>
</dbReference>
<comment type="function">
    <text evidence="2">One of several proteins that assist in the late maturation steps of the functional core of the 30S ribosomal subunit. Associates with free 30S ribosomal subunits (but not with 30S subunits that are part of 70S ribosomes or polysomes). Required for efficient processing of 16S rRNA. May interact with the 5'-terminal helix region of 16S rRNA.</text>
</comment>
<dbReference type="Pfam" id="PF02033">
    <property type="entry name" value="RBFA"/>
    <property type="match status" value="1"/>
</dbReference>
<dbReference type="Gene3D" id="3.30.300.20">
    <property type="match status" value="1"/>
</dbReference>
<accession>A0A0E3M9U9</accession>
<dbReference type="HAMAP" id="MF_00003">
    <property type="entry name" value="RbfA"/>
    <property type="match status" value="1"/>
</dbReference>
<keyword evidence="1 2" id="KW-0690">Ribosome biogenesis</keyword>
<comment type="similarity">
    <text evidence="2">Belongs to the RbfA family.</text>
</comment>
<dbReference type="STRING" id="1548.CSCA_2778"/>
<dbReference type="AlphaFoldDB" id="A0A0E3M9U9"/>
<keyword evidence="4" id="KW-1185">Reference proteome</keyword>
<dbReference type="KEGG" id="csq:CSCA_2778"/>
<dbReference type="InterPro" id="IPR023799">
    <property type="entry name" value="RbfA_dom_sf"/>
</dbReference>
<dbReference type="GO" id="GO:0005829">
    <property type="term" value="C:cytosol"/>
    <property type="evidence" value="ECO:0007669"/>
    <property type="project" value="TreeGrafter"/>
</dbReference>
<evidence type="ECO:0000256" key="2">
    <source>
        <dbReference type="HAMAP-Rule" id="MF_00003"/>
    </source>
</evidence>
<organism evidence="3 4">
    <name type="scientific">Clostridium scatologenes</name>
    <dbReference type="NCBI Taxonomy" id="1548"/>
    <lineage>
        <taxon>Bacteria</taxon>
        <taxon>Bacillati</taxon>
        <taxon>Bacillota</taxon>
        <taxon>Clostridia</taxon>
        <taxon>Eubacteriales</taxon>
        <taxon>Clostridiaceae</taxon>
        <taxon>Clostridium</taxon>
    </lineage>
</organism>
<gene>
    <name evidence="2" type="primary">rbfA</name>
    <name evidence="3" type="ORF">CSCA_2778</name>
</gene>